<evidence type="ECO:0000313" key="2">
    <source>
        <dbReference type="EMBL" id="MCC2136326.1"/>
    </source>
</evidence>
<dbReference type="Gene3D" id="2.60.40.10">
    <property type="entry name" value="Immunoglobulins"/>
    <property type="match status" value="1"/>
</dbReference>
<dbReference type="AlphaFoldDB" id="A0AAE3AL78"/>
<sequence length="194" mass="20911">MYGLNLLKLFSDNLGDYSKVQFKLYNTTDGYWVTANSDDNGNYLVSGHAEREDDASVLTPGSSGHLFLKGLEDDIYRVTEINTDANYTLLGNFITMEIRAKESGKICGTCGKSELTAEAFENDNAKDMNDDNGSASAIVPIHVMNTRGYRLPKTGDAGTTLLAAGGITLAVLSAAAVILLLVFKKKISLTIKKA</sequence>
<keyword evidence="1" id="KW-1133">Transmembrane helix</keyword>
<dbReference type="RefSeq" id="WP_308448844.1">
    <property type="nucleotide sequence ID" value="NZ_JAJEQC010000003.1"/>
</dbReference>
<gene>
    <name evidence="2" type="ORF">LKD31_04770</name>
</gene>
<reference evidence="2" key="1">
    <citation type="submission" date="2021-10" db="EMBL/GenBank/DDBJ databases">
        <title>Anaerobic single-cell dispensing facilitates the cultivation of human gut bacteria.</title>
        <authorList>
            <person name="Afrizal A."/>
        </authorList>
    </citation>
    <scope>NUCLEOTIDE SEQUENCE</scope>
    <source>
        <strain evidence="2">CLA-AA-H250</strain>
    </source>
</reference>
<dbReference type="NCBIfam" id="TIGR01167">
    <property type="entry name" value="LPXTG_anchor"/>
    <property type="match status" value="1"/>
</dbReference>
<comment type="caution">
    <text evidence="2">The sequence shown here is derived from an EMBL/GenBank/DDBJ whole genome shotgun (WGS) entry which is preliminary data.</text>
</comment>
<evidence type="ECO:0000256" key="1">
    <source>
        <dbReference type="SAM" id="Phobius"/>
    </source>
</evidence>
<accession>A0AAE3AL78</accession>
<dbReference type="InterPro" id="IPR013783">
    <property type="entry name" value="Ig-like_fold"/>
</dbReference>
<feature type="transmembrane region" description="Helical" evidence="1">
    <location>
        <begin position="161"/>
        <end position="183"/>
    </location>
</feature>
<proteinExistence type="predicted"/>
<keyword evidence="1" id="KW-0812">Transmembrane</keyword>
<dbReference type="EMBL" id="JAJEQC010000003">
    <property type="protein sequence ID" value="MCC2136326.1"/>
    <property type="molecule type" value="Genomic_DNA"/>
</dbReference>
<keyword evidence="1" id="KW-0472">Membrane</keyword>
<dbReference type="Proteomes" id="UP001199424">
    <property type="component" value="Unassembled WGS sequence"/>
</dbReference>
<evidence type="ECO:0000313" key="3">
    <source>
        <dbReference type="Proteomes" id="UP001199424"/>
    </source>
</evidence>
<name>A0AAE3AL78_9FIRM</name>
<organism evidence="2 3">
    <name type="scientific">Hominenteromicrobium mulieris</name>
    <dbReference type="NCBI Taxonomy" id="2885357"/>
    <lineage>
        <taxon>Bacteria</taxon>
        <taxon>Bacillati</taxon>
        <taxon>Bacillota</taxon>
        <taxon>Clostridia</taxon>
        <taxon>Eubacteriales</taxon>
        <taxon>Oscillospiraceae</taxon>
        <taxon>Hominenteromicrobium</taxon>
    </lineage>
</organism>
<keyword evidence="3" id="KW-1185">Reference proteome</keyword>
<protein>
    <submittedName>
        <fullName evidence="2">LPXTG cell wall anchor domain-containing protein</fullName>
    </submittedName>
</protein>